<dbReference type="Pfam" id="PF07839">
    <property type="entry name" value="CaM_binding"/>
    <property type="match status" value="1"/>
</dbReference>
<evidence type="ECO:0000313" key="6">
    <source>
        <dbReference type="Proteomes" id="UP000002051"/>
    </source>
</evidence>
<reference evidence="4" key="4">
    <citation type="journal article" date="2018" name="Nat. Plants">
        <title>Whole-genome landscape of Medicago truncatula symbiotic genes.</title>
        <authorList>
            <person name="Pecrix Y."/>
            <person name="Gamas P."/>
            <person name="Carrere S."/>
        </authorList>
    </citation>
    <scope>NUCLEOTIDE SEQUENCE</scope>
    <source>
        <tissue evidence="4">Leaves</tissue>
    </source>
</reference>
<feature type="region of interest" description="Disordered" evidence="1">
    <location>
        <begin position="1"/>
        <end position="40"/>
    </location>
</feature>
<dbReference type="SMART" id="SM01054">
    <property type="entry name" value="CaM_binding"/>
    <property type="match status" value="1"/>
</dbReference>
<reference evidence="5" key="3">
    <citation type="submission" date="2015-04" db="UniProtKB">
        <authorList>
            <consortium name="EnsemblPlants"/>
        </authorList>
    </citation>
    <scope>IDENTIFICATION</scope>
    <source>
        <strain evidence="5">cv. Jemalong A17</strain>
    </source>
</reference>
<dbReference type="KEGG" id="mtr:25495325"/>
<evidence type="ECO:0000313" key="4">
    <source>
        <dbReference type="EMBL" id="RHN50125.1"/>
    </source>
</evidence>
<feature type="domain" description="Calmodulin-binding" evidence="2">
    <location>
        <begin position="517"/>
        <end position="630"/>
    </location>
</feature>
<dbReference type="Proteomes" id="UP000265566">
    <property type="component" value="Chromosome 6"/>
</dbReference>
<reference evidence="3 6" key="1">
    <citation type="journal article" date="2011" name="Nature">
        <title>The Medicago genome provides insight into the evolution of rhizobial symbioses.</title>
        <authorList>
            <person name="Young N.D."/>
            <person name="Debelle F."/>
            <person name="Oldroyd G.E."/>
            <person name="Geurts R."/>
            <person name="Cannon S.B."/>
            <person name="Udvardi M.K."/>
            <person name="Benedito V.A."/>
            <person name="Mayer K.F."/>
            <person name="Gouzy J."/>
            <person name="Schoof H."/>
            <person name="Van de Peer Y."/>
            <person name="Proost S."/>
            <person name="Cook D.R."/>
            <person name="Meyers B.C."/>
            <person name="Spannagl M."/>
            <person name="Cheung F."/>
            <person name="De Mita S."/>
            <person name="Krishnakumar V."/>
            <person name="Gundlach H."/>
            <person name="Zhou S."/>
            <person name="Mudge J."/>
            <person name="Bharti A.K."/>
            <person name="Murray J.D."/>
            <person name="Naoumkina M.A."/>
            <person name="Rosen B."/>
            <person name="Silverstein K.A."/>
            <person name="Tang H."/>
            <person name="Rombauts S."/>
            <person name="Zhao P.X."/>
            <person name="Zhou P."/>
            <person name="Barbe V."/>
            <person name="Bardou P."/>
            <person name="Bechner M."/>
            <person name="Bellec A."/>
            <person name="Berger A."/>
            <person name="Berges H."/>
            <person name="Bidwell S."/>
            <person name="Bisseling T."/>
            <person name="Choisne N."/>
            <person name="Couloux A."/>
            <person name="Denny R."/>
            <person name="Deshpande S."/>
            <person name="Dai X."/>
            <person name="Doyle J.J."/>
            <person name="Dudez A.M."/>
            <person name="Farmer A.D."/>
            <person name="Fouteau S."/>
            <person name="Franken C."/>
            <person name="Gibelin C."/>
            <person name="Gish J."/>
            <person name="Goldstein S."/>
            <person name="Gonzalez A.J."/>
            <person name="Green P.J."/>
            <person name="Hallab A."/>
            <person name="Hartog M."/>
            <person name="Hua A."/>
            <person name="Humphray S.J."/>
            <person name="Jeong D.H."/>
            <person name="Jing Y."/>
            <person name="Jocker A."/>
            <person name="Kenton S.M."/>
            <person name="Kim D.J."/>
            <person name="Klee K."/>
            <person name="Lai H."/>
            <person name="Lang C."/>
            <person name="Lin S."/>
            <person name="Macmil S.L."/>
            <person name="Magdelenat G."/>
            <person name="Matthews L."/>
            <person name="McCorrison J."/>
            <person name="Monaghan E.L."/>
            <person name="Mun J.H."/>
            <person name="Najar F.Z."/>
            <person name="Nicholson C."/>
            <person name="Noirot C."/>
            <person name="O'Bleness M."/>
            <person name="Paule C.R."/>
            <person name="Poulain J."/>
            <person name="Prion F."/>
            <person name="Qin B."/>
            <person name="Qu C."/>
            <person name="Retzel E.F."/>
            <person name="Riddle C."/>
            <person name="Sallet E."/>
            <person name="Samain S."/>
            <person name="Samson N."/>
            <person name="Sanders I."/>
            <person name="Saurat O."/>
            <person name="Scarpelli C."/>
            <person name="Schiex T."/>
            <person name="Segurens B."/>
            <person name="Severin A.J."/>
            <person name="Sherrier D.J."/>
            <person name="Shi R."/>
            <person name="Sims S."/>
            <person name="Singer S.R."/>
            <person name="Sinharoy S."/>
            <person name="Sterck L."/>
            <person name="Viollet A."/>
            <person name="Wang B.B."/>
            <person name="Wang K."/>
            <person name="Wang M."/>
            <person name="Wang X."/>
            <person name="Warfsmann J."/>
            <person name="Weissenbach J."/>
            <person name="White D.D."/>
            <person name="White J.D."/>
            <person name="Wiley G.B."/>
            <person name="Wincker P."/>
            <person name="Xing Y."/>
            <person name="Yang L."/>
            <person name="Yao Z."/>
            <person name="Ying F."/>
            <person name="Zhai J."/>
            <person name="Zhou L."/>
            <person name="Zuber A."/>
            <person name="Denarie J."/>
            <person name="Dixon R.A."/>
            <person name="May G.D."/>
            <person name="Schwartz D.C."/>
            <person name="Rogers J."/>
            <person name="Quetier F."/>
            <person name="Town C.D."/>
            <person name="Roe B.A."/>
        </authorList>
    </citation>
    <scope>NUCLEOTIDE SEQUENCE [LARGE SCALE GENOMIC DNA]</scope>
    <source>
        <strain evidence="3">A17</strain>
        <strain evidence="5 6">cv. Jemalong A17</strain>
    </source>
</reference>
<evidence type="ECO:0000313" key="5">
    <source>
        <dbReference type="EnsemblPlants" id="KEH25033"/>
    </source>
</evidence>
<dbReference type="GO" id="GO:0005516">
    <property type="term" value="F:calmodulin binding"/>
    <property type="evidence" value="ECO:0007669"/>
    <property type="project" value="InterPro"/>
</dbReference>
<dbReference type="STRING" id="3880.A0A072U7E1"/>
<evidence type="ECO:0000256" key="1">
    <source>
        <dbReference type="SAM" id="MobiDB-lite"/>
    </source>
</evidence>
<dbReference type="PANTHER" id="PTHR33349:SF1">
    <property type="entry name" value="EMB|CAB62594.1"/>
    <property type="match status" value="1"/>
</dbReference>
<feature type="compositionally biased region" description="Low complexity" evidence="1">
    <location>
        <begin position="283"/>
        <end position="296"/>
    </location>
</feature>
<dbReference type="Proteomes" id="UP000002051">
    <property type="component" value="Chromosome 6"/>
</dbReference>
<dbReference type="EMBL" id="CM001222">
    <property type="protein sequence ID" value="KEH25033.1"/>
    <property type="molecule type" value="Genomic_DNA"/>
</dbReference>
<feature type="region of interest" description="Disordered" evidence="1">
    <location>
        <begin position="321"/>
        <end position="358"/>
    </location>
</feature>
<dbReference type="EMBL" id="PSQE01000006">
    <property type="protein sequence ID" value="RHN50125.1"/>
    <property type="molecule type" value="Genomic_DNA"/>
</dbReference>
<dbReference type="PANTHER" id="PTHR33349">
    <property type="entry name" value="EMB|CAB62594.1"/>
    <property type="match status" value="1"/>
</dbReference>
<feature type="region of interest" description="Disordered" evidence="1">
    <location>
        <begin position="542"/>
        <end position="580"/>
    </location>
</feature>
<feature type="region of interest" description="Disordered" evidence="1">
    <location>
        <begin position="431"/>
        <end position="478"/>
    </location>
</feature>
<feature type="compositionally biased region" description="Low complexity" evidence="1">
    <location>
        <begin position="187"/>
        <end position="197"/>
    </location>
</feature>
<dbReference type="EnsemblPlants" id="KEH25033">
    <property type="protein sequence ID" value="KEH25033"/>
    <property type="gene ID" value="MTR_6g013485"/>
</dbReference>
<dbReference type="InterPro" id="IPR012417">
    <property type="entry name" value="CaM-bd_dom_pln"/>
</dbReference>
<proteinExistence type="predicted"/>
<organism evidence="3 6">
    <name type="scientific">Medicago truncatula</name>
    <name type="common">Barrel medic</name>
    <name type="synonym">Medicago tribuloides</name>
    <dbReference type="NCBI Taxonomy" id="3880"/>
    <lineage>
        <taxon>Eukaryota</taxon>
        <taxon>Viridiplantae</taxon>
        <taxon>Streptophyta</taxon>
        <taxon>Embryophyta</taxon>
        <taxon>Tracheophyta</taxon>
        <taxon>Spermatophyta</taxon>
        <taxon>Magnoliopsida</taxon>
        <taxon>eudicotyledons</taxon>
        <taxon>Gunneridae</taxon>
        <taxon>Pentapetalae</taxon>
        <taxon>rosids</taxon>
        <taxon>fabids</taxon>
        <taxon>Fabales</taxon>
        <taxon>Fabaceae</taxon>
        <taxon>Papilionoideae</taxon>
        <taxon>50 kb inversion clade</taxon>
        <taxon>NPAAA clade</taxon>
        <taxon>Hologalegina</taxon>
        <taxon>IRL clade</taxon>
        <taxon>Trifolieae</taxon>
        <taxon>Medicago</taxon>
    </lineage>
</organism>
<dbReference type="HOGENOM" id="CLU_028073_0_0_1"/>
<gene>
    <name evidence="5" type="primary">25495325</name>
    <name evidence="3" type="ordered locus">MTR_6g013485</name>
    <name evidence="4" type="ORF">MtrunA17_Chr6g0454021</name>
</gene>
<dbReference type="Gramene" id="rna34380">
    <property type="protein sequence ID" value="RHN50125.1"/>
    <property type="gene ID" value="gene34380"/>
</dbReference>
<dbReference type="OrthoDB" id="766386at2759"/>
<accession>A0A072U7E1</accession>
<evidence type="ECO:0000259" key="2">
    <source>
        <dbReference type="SMART" id="SM01054"/>
    </source>
</evidence>
<feature type="region of interest" description="Disordered" evidence="1">
    <location>
        <begin position="65"/>
        <end position="242"/>
    </location>
</feature>
<feature type="region of interest" description="Disordered" evidence="1">
    <location>
        <begin position="269"/>
        <end position="301"/>
    </location>
</feature>
<protein>
    <submittedName>
        <fullName evidence="3">Plant calmodulin-binding-like protein</fullName>
    </submittedName>
    <submittedName>
        <fullName evidence="4">Putative Calmodulin-binding domain, plant</fullName>
    </submittedName>
</protein>
<sequence>MASESVELPVIPDVTKSPVIEKRRHSAGKTSSGKSNGKIVPHYLRASTGSCHDFCKYGKEHAFASKERRSIPNRATRKQLHQSSQESVGRVIAKSKISADSKPTSKMSTAVLEESVDSKPTKMPTVVLKESVDSKTGISDALDANSHKLPSKSVVKEKHIVNEVKVNRKKTPVVDKPPSLLSKSHASPSTSQEFSSSTDKEVRSLSKSTSTKVETPLKSTPKKVKTPSKSTPAKMETLSKWIPKKVENTSKSTTKVITSSSIAGEVEAVSKPTLKKVENPSRSTSKAKTTKTTGTSLQLPSLNVKEMKLSAKHSISLNSNRVARKKVSSSMSSSEGFEDKRNSEIKMEKKVSPSKTAPKKLISPIKALSSPRASLKRVSSLNSRKNKSLKIVSHLRNQNTARKVELDEHNNNEVEEKTLYVVNMESENNTLQSDQTASYDDDSYLPQLSTPISSSTSITQSLSEEDQEESEYTTSEFEVDSLSASCEIECMENEETLEDEKKGKPRKVKDVEDKDCEMMKLKFRRGKVIDNQIEKNTPRKLKFRRAKMLPEKANVEDDGGRKSYKKRDETSSESNIASQEKVVLRHQDIEDKKDAQGLLNNVIEETASKLVEARKSKVKALVGAFETVISLQEKKPSAANSVS</sequence>
<evidence type="ECO:0000313" key="3">
    <source>
        <dbReference type="EMBL" id="KEH25033.1"/>
    </source>
</evidence>
<feature type="compositionally biased region" description="Low complexity" evidence="1">
    <location>
        <begin position="445"/>
        <end position="462"/>
    </location>
</feature>
<feature type="compositionally biased region" description="Basic and acidic residues" evidence="1">
    <location>
        <begin position="548"/>
        <end position="570"/>
    </location>
</feature>
<dbReference type="AlphaFoldDB" id="A0A072U7E1"/>
<reference evidence="3 6" key="2">
    <citation type="journal article" date="2014" name="BMC Genomics">
        <title>An improved genome release (version Mt4.0) for the model legume Medicago truncatula.</title>
        <authorList>
            <person name="Tang H."/>
            <person name="Krishnakumar V."/>
            <person name="Bidwell S."/>
            <person name="Rosen B."/>
            <person name="Chan A."/>
            <person name="Zhou S."/>
            <person name="Gentzbittel L."/>
            <person name="Childs K.L."/>
            <person name="Yandell M."/>
            <person name="Gundlach H."/>
            <person name="Mayer K.F."/>
            <person name="Schwartz D.C."/>
            <person name="Town C.D."/>
        </authorList>
    </citation>
    <scope>GENOME REANNOTATION</scope>
    <source>
        <strain evidence="3">A17</strain>
        <strain evidence="5 6">cv. Jemalong A17</strain>
    </source>
</reference>
<feature type="compositionally biased region" description="Basic and acidic residues" evidence="1">
    <location>
        <begin position="154"/>
        <end position="166"/>
    </location>
</feature>
<feature type="compositionally biased region" description="Basic and acidic residues" evidence="1">
    <location>
        <begin position="337"/>
        <end position="351"/>
    </location>
</feature>
<keyword evidence="6" id="KW-1185">Reference proteome</keyword>
<name>A0A072U7E1_MEDTR</name>